<keyword evidence="3" id="KW-1185">Reference proteome</keyword>
<dbReference type="Pfam" id="PF00581">
    <property type="entry name" value="Rhodanese"/>
    <property type="match status" value="1"/>
</dbReference>
<dbReference type="Gene3D" id="3.40.250.10">
    <property type="entry name" value="Rhodanese-like domain"/>
    <property type="match status" value="1"/>
</dbReference>
<evidence type="ECO:0000259" key="1">
    <source>
        <dbReference type="PROSITE" id="PS50206"/>
    </source>
</evidence>
<proteinExistence type="predicted"/>
<gene>
    <name evidence="2" type="ORF">GMLC_39130</name>
</gene>
<protein>
    <recommendedName>
        <fullName evidence="1">Rhodanese domain-containing protein</fullName>
    </recommendedName>
</protein>
<evidence type="ECO:0000313" key="3">
    <source>
        <dbReference type="Proteomes" id="UP000587586"/>
    </source>
</evidence>
<feature type="domain" description="Rhodanese" evidence="1">
    <location>
        <begin position="17"/>
        <end position="109"/>
    </location>
</feature>
<sequence>MSDLEVSAESVRELLKRGEAVFFLEVRRGADRDLALMKVRGALRLTDDDVQNHLDEIPRERKVVLYSTAPEDAPALAAARMLREHGFPDVQVIIGGFNACRRAGIQVVETSEGKSMTRLRGL</sequence>
<name>A0A6V8NEU8_9BACT</name>
<evidence type="ECO:0000313" key="2">
    <source>
        <dbReference type="EMBL" id="GFO70334.1"/>
    </source>
</evidence>
<dbReference type="EMBL" id="BLXZ01000009">
    <property type="protein sequence ID" value="GFO70334.1"/>
    <property type="molecule type" value="Genomic_DNA"/>
</dbReference>
<dbReference type="AlphaFoldDB" id="A0A6V8NEU8"/>
<dbReference type="Proteomes" id="UP000587586">
    <property type="component" value="Unassembled WGS sequence"/>
</dbReference>
<dbReference type="InterPro" id="IPR001763">
    <property type="entry name" value="Rhodanese-like_dom"/>
</dbReference>
<accession>A0A6V8NEU8</accession>
<dbReference type="PROSITE" id="PS50206">
    <property type="entry name" value="RHODANESE_3"/>
    <property type="match status" value="1"/>
</dbReference>
<dbReference type="SUPFAM" id="SSF52821">
    <property type="entry name" value="Rhodanese/Cell cycle control phosphatase"/>
    <property type="match status" value="1"/>
</dbReference>
<reference evidence="3" key="1">
    <citation type="submission" date="2020-06" db="EMBL/GenBank/DDBJ databases">
        <title>Draft genomic sequecing of Geomonas sp. Red745.</title>
        <authorList>
            <person name="Itoh H."/>
            <person name="Xu Z.X."/>
            <person name="Ushijima N."/>
            <person name="Masuda Y."/>
            <person name="Shiratori Y."/>
            <person name="Senoo K."/>
        </authorList>
    </citation>
    <scope>NUCLEOTIDE SEQUENCE [LARGE SCALE GENOMIC DNA]</scope>
    <source>
        <strain evidence="3">Red745</strain>
    </source>
</reference>
<comment type="caution">
    <text evidence="2">The sequence shown here is derived from an EMBL/GenBank/DDBJ whole genome shotgun (WGS) entry which is preliminary data.</text>
</comment>
<dbReference type="RefSeq" id="WP_183362946.1">
    <property type="nucleotide sequence ID" value="NZ_BLXZ01000009.1"/>
</dbReference>
<organism evidence="2 3">
    <name type="scientific">Geomonas limicola</name>
    <dbReference type="NCBI Taxonomy" id="2740186"/>
    <lineage>
        <taxon>Bacteria</taxon>
        <taxon>Pseudomonadati</taxon>
        <taxon>Thermodesulfobacteriota</taxon>
        <taxon>Desulfuromonadia</taxon>
        <taxon>Geobacterales</taxon>
        <taxon>Geobacteraceae</taxon>
        <taxon>Geomonas</taxon>
    </lineage>
</organism>
<dbReference type="InterPro" id="IPR036873">
    <property type="entry name" value="Rhodanese-like_dom_sf"/>
</dbReference>